<feature type="compositionally biased region" description="Gly residues" evidence="1">
    <location>
        <begin position="30"/>
        <end position="41"/>
    </location>
</feature>
<evidence type="ECO:0000256" key="1">
    <source>
        <dbReference type="SAM" id="MobiDB-lite"/>
    </source>
</evidence>
<dbReference type="PROSITE" id="PS51257">
    <property type="entry name" value="PROKAR_LIPOPROTEIN"/>
    <property type="match status" value="1"/>
</dbReference>
<proteinExistence type="predicted"/>
<evidence type="ECO:0000256" key="2">
    <source>
        <dbReference type="SAM" id="SignalP"/>
    </source>
</evidence>
<dbReference type="AlphaFoldDB" id="A0A158JRU1"/>
<dbReference type="Proteomes" id="UP000054683">
    <property type="component" value="Unassembled WGS sequence"/>
</dbReference>
<dbReference type="RefSeq" id="WP_063978031.1">
    <property type="nucleotide sequence ID" value="NZ_FCOK02000110.1"/>
</dbReference>
<gene>
    <name evidence="3" type="ORF">AWB69_08564</name>
</gene>
<organism evidence="3 4">
    <name type="scientific">Caballeronia udeis</name>
    <dbReference type="NCBI Taxonomy" id="1232866"/>
    <lineage>
        <taxon>Bacteria</taxon>
        <taxon>Pseudomonadati</taxon>
        <taxon>Pseudomonadota</taxon>
        <taxon>Betaproteobacteria</taxon>
        <taxon>Burkholderiales</taxon>
        <taxon>Burkholderiaceae</taxon>
        <taxon>Caballeronia</taxon>
    </lineage>
</organism>
<feature type="signal peptide" evidence="2">
    <location>
        <begin position="1"/>
        <end position="27"/>
    </location>
</feature>
<feature type="chain" id="PRO_5008502156" description="Lipoprotein" evidence="2">
    <location>
        <begin position="28"/>
        <end position="95"/>
    </location>
</feature>
<evidence type="ECO:0000313" key="4">
    <source>
        <dbReference type="Proteomes" id="UP000054683"/>
    </source>
</evidence>
<feature type="compositionally biased region" description="Polar residues" evidence="1">
    <location>
        <begin position="60"/>
        <end position="73"/>
    </location>
</feature>
<reference evidence="3 4" key="1">
    <citation type="submission" date="2016-01" db="EMBL/GenBank/DDBJ databases">
        <authorList>
            <person name="Oliw E.H."/>
        </authorList>
    </citation>
    <scope>NUCLEOTIDE SEQUENCE [LARGE SCALE GENOMIC DNA]</scope>
    <source>
        <strain evidence="3">LMG 27134</strain>
    </source>
</reference>
<evidence type="ECO:0008006" key="5">
    <source>
        <dbReference type="Google" id="ProtNLM"/>
    </source>
</evidence>
<dbReference type="OrthoDB" id="9134383at2"/>
<sequence length="95" mass="9064">MSKVLRKAVLAGVSVAFLCGCSAAAFAQGGGNGNGGSGGGNAHSAATAGMTHWGDPVATPRSSMPGNMQNPAMDNSAGMGAMPSNGATGVAKNVQ</sequence>
<dbReference type="EMBL" id="FCOK02000110">
    <property type="protein sequence ID" value="SAL71149.1"/>
    <property type="molecule type" value="Genomic_DNA"/>
</dbReference>
<name>A0A158JRU1_9BURK</name>
<protein>
    <recommendedName>
        <fullName evidence="5">Lipoprotein</fullName>
    </recommendedName>
</protein>
<evidence type="ECO:0000313" key="3">
    <source>
        <dbReference type="EMBL" id="SAL71149.1"/>
    </source>
</evidence>
<keyword evidence="2" id="KW-0732">Signal</keyword>
<feature type="region of interest" description="Disordered" evidence="1">
    <location>
        <begin position="30"/>
        <end position="95"/>
    </location>
</feature>
<accession>A0A158JRU1</accession>